<reference evidence="1" key="2">
    <citation type="submission" date="2021-08" db="EMBL/GenBank/DDBJ databases">
        <authorList>
            <person name="Dalcin Martins P."/>
        </authorList>
    </citation>
    <scope>NUCLEOTIDE SEQUENCE</scope>
    <source>
        <strain evidence="1">MAG_39</strain>
    </source>
</reference>
<reference evidence="1" key="1">
    <citation type="journal article" date="2021" name="bioRxiv">
        <title>Unraveling nitrogen, sulfur and carbon metabolic pathways and microbial community transcriptional responses to substrate deprivation and toxicity stresses in a bioreactor mimicking anoxic brackish coastal sediment conditions.</title>
        <authorList>
            <person name="Martins P.D."/>
            <person name="Echeveste M.J."/>
            <person name="Arshad A."/>
            <person name="Kurth J."/>
            <person name="Ouboter H."/>
            <person name="Jetten M.S.M."/>
            <person name="Welte C.U."/>
        </authorList>
    </citation>
    <scope>NUCLEOTIDE SEQUENCE</scope>
    <source>
        <strain evidence="1">MAG_39</strain>
    </source>
</reference>
<name>A0A953J4M4_9BACT</name>
<dbReference type="InterPro" id="IPR025455">
    <property type="entry name" value="DUF4276"/>
</dbReference>
<evidence type="ECO:0000313" key="1">
    <source>
        <dbReference type="EMBL" id="MBZ0156238.1"/>
    </source>
</evidence>
<organism evidence="1 2">
    <name type="scientific">Candidatus Nitrobium versatile</name>
    <dbReference type="NCBI Taxonomy" id="2884831"/>
    <lineage>
        <taxon>Bacteria</taxon>
        <taxon>Pseudomonadati</taxon>
        <taxon>Nitrospirota</taxon>
        <taxon>Nitrospiria</taxon>
        <taxon>Nitrospirales</taxon>
        <taxon>Nitrospiraceae</taxon>
        <taxon>Candidatus Nitrobium</taxon>
    </lineage>
</organism>
<sequence>MKIGMIFECGPSGADKKVCEHLAKQLLPSIEIISVTLDNKPKMIAECGIVADKLFKQGCRRVIIIWDLYPAWREKGQNPCRAEDRTLILDSMRSAGVRSNVHLVCIEEELEAWLLSDGRAISSVLSRPAHPVRVADVRCPETISNPKKRLNRIFSQHRRGTYNDIVHAIQIATAMPDLNRLGRCTTFARFAEKLTGTPLS</sequence>
<gene>
    <name evidence="1" type="ORF">K8I29_08530</name>
</gene>
<protein>
    <submittedName>
        <fullName evidence="1">DUF4276 family protein</fullName>
    </submittedName>
</protein>
<accession>A0A953J4M4</accession>
<dbReference type="Pfam" id="PF14103">
    <property type="entry name" value="DUF4276"/>
    <property type="match status" value="1"/>
</dbReference>
<proteinExistence type="predicted"/>
<dbReference type="AlphaFoldDB" id="A0A953J4M4"/>
<dbReference type="Proteomes" id="UP000705867">
    <property type="component" value="Unassembled WGS sequence"/>
</dbReference>
<comment type="caution">
    <text evidence="1">The sequence shown here is derived from an EMBL/GenBank/DDBJ whole genome shotgun (WGS) entry which is preliminary data.</text>
</comment>
<dbReference type="EMBL" id="JAIOIV010000072">
    <property type="protein sequence ID" value="MBZ0156238.1"/>
    <property type="molecule type" value="Genomic_DNA"/>
</dbReference>
<evidence type="ECO:0000313" key="2">
    <source>
        <dbReference type="Proteomes" id="UP000705867"/>
    </source>
</evidence>